<evidence type="ECO:0000256" key="7">
    <source>
        <dbReference type="SAM" id="MobiDB-lite"/>
    </source>
</evidence>
<dbReference type="Pfam" id="PF00069">
    <property type="entry name" value="Pkinase"/>
    <property type="match status" value="1"/>
</dbReference>
<evidence type="ECO:0000256" key="6">
    <source>
        <dbReference type="ARBA" id="ARBA00022840"/>
    </source>
</evidence>
<evidence type="ECO:0000256" key="4">
    <source>
        <dbReference type="ARBA" id="ARBA00022741"/>
    </source>
</evidence>
<dbReference type="PROSITE" id="PS50011">
    <property type="entry name" value="PROTEIN_KINASE_DOM"/>
    <property type="match status" value="1"/>
</dbReference>
<reference evidence="10" key="1">
    <citation type="journal article" date="2019" name="Int. J. Syst. Evol. Microbiol.">
        <title>The Global Catalogue of Microorganisms (GCM) 10K type strain sequencing project: providing services to taxonomists for standard genome sequencing and annotation.</title>
        <authorList>
            <consortium name="The Broad Institute Genomics Platform"/>
            <consortium name="The Broad Institute Genome Sequencing Center for Infectious Disease"/>
            <person name="Wu L."/>
            <person name="Ma J."/>
        </authorList>
    </citation>
    <scope>NUCLEOTIDE SEQUENCE [LARGE SCALE GENOMIC DNA]</scope>
    <source>
        <strain evidence="10">NBRC 108725</strain>
    </source>
</reference>
<gene>
    <name evidence="9" type="ORF">GCM10025866_29380</name>
</gene>
<evidence type="ECO:0000259" key="8">
    <source>
        <dbReference type="PROSITE" id="PS50011"/>
    </source>
</evidence>
<accession>A0ABN6XPS7</accession>
<organism evidence="9 10">
    <name type="scientific">Naasia aerilata</name>
    <dbReference type="NCBI Taxonomy" id="1162966"/>
    <lineage>
        <taxon>Bacteria</taxon>
        <taxon>Bacillati</taxon>
        <taxon>Actinomycetota</taxon>
        <taxon>Actinomycetes</taxon>
        <taxon>Micrococcales</taxon>
        <taxon>Microbacteriaceae</taxon>
        <taxon>Naasia</taxon>
    </lineage>
</organism>
<keyword evidence="5" id="KW-0418">Kinase</keyword>
<dbReference type="InterPro" id="IPR000719">
    <property type="entry name" value="Prot_kinase_dom"/>
</dbReference>
<evidence type="ECO:0000256" key="1">
    <source>
        <dbReference type="ARBA" id="ARBA00012513"/>
    </source>
</evidence>
<keyword evidence="3" id="KW-0808">Transferase</keyword>
<evidence type="ECO:0000313" key="10">
    <source>
        <dbReference type="Proteomes" id="UP001321498"/>
    </source>
</evidence>
<feature type="domain" description="Protein kinase" evidence="8">
    <location>
        <begin position="12"/>
        <end position="132"/>
    </location>
</feature>
<dbReference type="EMBL" id="AP027731">
    <property type="protein sequence ID" value="BDZ47029.1"/>
    <property type="molecule type" value="Genomic_DNA"/>
</dbReference>
<keyword evidence="2" id="KW-0723">Serine/threonine-protein kinase</keyword>
<proteinExistence type="predicted"/>
<evidence type="ECO:0000256" key="5">
    <source>
        <dbReference type="ARBA" id="ARBA00022777"/>
    </source>
</evidence>
<protein>
    <recommendedName>
        <fullName evidence="1">non-specific serine/threonine protein kinase</fullName>
        <ecNumber evidence="1">2.7.11.1</ecNumber>
    </recommendedName>
</protein>
<evidence type="ECO:0000256" key="3">
    <source>
        <dbReference type="ARBA" id="ARBA00022679"/>
    </source>
</evidence>
<dbReference type="Proteomes" id="UP001321498">
    <property type="component" value="Chromosome"/>
</dbReference>
<keyword evidence="4" id="KW-0547">Nucleotide-binding</keyword>
<dbReference type="EC" id="2.7.11.1" evidence="1"/>
<keyword evidence="10" id="KW-1185">Reference proteome</keyword>
<sequence>MSEPDALLAGRYRLVRVIATGGMGVVWEAQDERLRRPVAVKQLRAQDGVTAEEAETAKDRAMREARITARLHHPHAVPVFDVVEHDGQPCIIMQYLPSTQLAAVIAERGRLTPRRSPASGRRSPRRWPLRTS</sequence>
<dbReference type="Gene3D" id="3.30.200.20">
    <property type="entry name" value="Phosphorylase Kinase, domain 1"/>
    <property type="match status" value="1"/>
</dbReference>
<evidence type="ECO:0000256" key="2">
    <source>
        <dbReference type="ARBA" id="ARBA00022527"/>
    </source>
</evidence>
<name>A0ABN6XPS7_9MICO</name>
<feature type="compositionally biased region" description="Basic residues" evidence="7">
    <location>
        <begin position="122"/>
        <end position="132"/>
    </location>
</feature>
<dbReference type="PANTHER" id="PTHR43289">
    <property type="entry name" value="MITOGEN-ACTIVATED PROTEIN KINASE KINASE KINASE 20-RELATED"/>
    <property type="match status" value="1"/>
</dbReference>
<dbReference type="SUPFAM" id="SSF56112">
    <property type="entry name" value="Protein kinase-like (PK-like)"/>
    <property type="match status" value="1"/>
</dbReference>
<dbReference type="PANTHER" id="PTHR43289:SF6">
    <property type="entry name" value="SERINE_THREONINE-PROTEIN KINASE NEKL-3"/>
    <property type="match status" value="1"/>
</dbReference>
<keyword evidence="6" id="KW-0067">ATP-binding</keyword>
<dbReference type="InterPro" id="IPR011009">
    <property type="entry name" value="Kinase-like_dom_sf"/>
</dbReference>
<evidence type="ECO:0000313" key="9">
    <source>
        <dbReference type="EMBL" id="BDZ47029.1"/>
    </source>
</evidence>
<feature type="region of interest" description="Disordered" evidence="7">
    <location>
        <begin position="112"/>
        <end position="132"/>
    </location>
</feature>